<dbReference type="GeneID" id="7202258"/>
<dbReference type="PANTHER" id="PTHR34496">
    <property type="entry name" value="GLCNAC TRANSFERASE-RELATED"/>
    <property type="match status" value="1"/>
</dbReference>
<protein>
    <submittedName>
        <fullName evidence="1">Uncharacterized protein</fullName>
    </submittedName>
</protein>
<sequence>MASLDGKGKKKRSPRMAGNGSGRFVRVTCAPAPGAVEVGLLLTFCVVGLYLYGFYEVVGALPNIPSPPNWRSHLGENINLARNEWNDAQRAASPIDTPLDPTIPLARWPVSLRDEPNNVETLLHTGDGTTQMSVPRFWSKPIHQDTLMTRATAMRVGSCIQPDAHGNHARGESCPTAQRTIFVAIASYRDFECRSTVESIFTRAAHPERIRVAVVDQIVHGEDVLCDAPIQPCDTHPEQALCQYKNQLDVYEMAAELSVGPVFARHIGHRMYRGEYYATQSDAHVTYTQNWDADIITQLEATGNELAVLTTYLTDVQGSIDKNGKSLRNTRPIMCNTAYEGGAQGMHLRHGSQPEKRPSIHGMPQLQPWWAAGYSFSRGHFVVNVPYDPYQPMIFQGEEMSIGIRGFTIGYDYYAPERSVCFHHYAVGDNAKIRNKVHHFWENDNKYAGTGKKAMKRLLGIVHMNPEVDPKTWNHAELDMYGVGLVRTPEKFYELFGIDVVQQTTEKHLCRFVDGDTGKMHKLFHDQHLRRDGMGIDYADIDYKFVDPNPNE</sequence>
<reference evidence="2" key="2">
    <citation type="submission" date="2008-08" db="EMBL/GenBank/DDBJ databases">
        <authorList>
            <consortium name="Diatom Consortium"/>
            <person name="Grigoriev I."/>
            <person name="Grimwood J."/>
            <person name="Kuo A."/>
            <person name="Otillar R.P."/>
            <person name="Salamov A."/>
            <person name="Detter J.C."/>
            <person name="Lindquist E."/>
            <person name="Shapiro H."/>
            <person name="Lucas S."/>
            <person name="Glavina del Rio T."/>
            <person name="Pitluck S."/>
            <person name="Rokhsar D."/>
            <person name="Bowler C."/>
        </authorList>
    </citation>
    <scope>GENOME REANNOTATION</scope>
    <source>
        <strain evidence="2">CCAP 1055/1</strain>
    </source>
</reference>
<keyword evidence="2" id="KW-1185">Reference proteome</keyword>
<dbReference type="OrthoDB" id="76265at2759"/>
<dbReference type="EMBL" id="CM000614">
    <property type="protein sequence ID" value="EEC47085.1"/>
    <property type="molecule type" value="Genomic_DNA"/>
</dbReference>
<dbReference type="PANTHER" id="PTHR34496:SF6">
    <property type="entry name" value="GLYCOSYLTRANSFERASE 2-LIKE DOMAIN-CONTAINING PROTEIN"/>
    <property type="match status" value="1"/>
</dbReference>
<proteinExistence type="predicted"/>
<evidence type="ECO:0000313" key="1">
    <source>
        <dbReference type="EMBL" id="EEC47085.1"/>
    </source>
</evidence>
<dbReference type="PaxDb" id="2850-Phatr47032"/>
<dbReference type="RefSeq" id="XP_002181162.1">
    <property type="nucleotide sequence ID" value="XM_002181126.1"/>
</dbReference>
<accession>B7G280</accession>
<dbReference type="eggNOG" id="ENOG502RY4V">
    <property type="taxonomic scope" value="Eukaryota"/>
</dbReference>
<dbReference type="Pfam" id="PF11397">
    <property type="entry name" value="GlcNAc"/>
    <property type="match status" value="2"/>
</dbReference>
<dbReference type="InParanoid" id="B7G280"/>
<dbReference type="OMA" id="DGMGIDY"/>
<reference evidence="1 2" key="1">
    <citation type="journal article" date="2008" name="Nature">
        <title>The Phaeodactylum genome reveals the evolutionary history of diatom genomes.</title>
        <authorList>
            <person name="Bowler C."/>
            <person name="Allen A.E."/>
            <person name="Badger J.H."/>
            <person name="Grimwood J."/>
            <person name="Jabbari K."/>
            <person name="Kuo A."/>
            <person name="Maheswari U."/>
            <person name="Martens C."/>
            <person name="Maumus F."/>
            <person name="Otillar R.P."/>
            <person name="Rayko E."/>
            <person name="Salamov A."/>
            <person name="Vandepoele K."/>
            <person name="Beszteri B."/>
            <person name="Gruber A."/>
            <person name="Heijde M."/>
            <person name="Katinka M."/>
            <person name="Mock T."/>
            <person name="Valentin K."/>
            <person name="Verret F."/>
            <person name="Berges J.A."/>
            <person name="Brownlee C."/>
            <person name="Cadoret J.P."/>
            <person name="Chiovitti A."/>
            <person name="Choi C.J."/>
            <person name="Coesel S."/>
            <person name="De Martino A."/>
            <person name="Detter J.C."/>
            <person name="Durkin C."/>
            <person name="Falciatore A."/>
            <person name="Fournet J."/>
            <person name="Haruta M."/>
            <person name="Huysman M.J."/>
            <person name="Jenkins B.D."/>
            <person name="Jiroutova K."/>
            <person name="Jorgensen R.E."/>
            <person name="Joubert Y."/>
            <person name="Kaplan A."/>
            <person name="Kroger N."/>
            <person name="Kroth P.G."/>
            <person name="La Roche J."/>
            <person name="Lindquist E."/>
            <person name="Lommer M."/>
            <person name="Martin-Jezequel V."/>
            <person name="Lopez P.J."/>
            <person name="Lucas S."/>
            <person name="Mangogna M."/>
            <person name="McGinnis K."/>
            <person name="Medlin L.K."/>
            <person name="Montsant A."/>
            <person name="Oudot-Le Secq M.P."/>
            <person name="Napoli C."/>
            <person name="Obornik M."/>
            <person name="Parker M.S."/>
            <person name="Petit J.L."/>
            <person name="Porcel B.M."/>
            <person name="Poulsen N."/>
            <person name="Robison M."/>
            <person name="Rychlewski L."/>
            <person name="Rynearson T.A."/>
            <person name="Schmutz J."/>
            <person name="Shapiro H."/>
            <person name="Siaut M."/>
            <person name="Stanley M."/>
            <person name="Sussman M.R."/>
            <person name="Taylor A.R."/>
            <person name="Vardi A."/>
            <person name="von Dassow P."/>
            <person name="Vyverman W."/>
            <person name="Willis A."/>
            <person name="Wyrwicz L.S."/>
            <person name="Rokhsar D.S."/>
            <person name="Weissenbach J."/>
            <person name="Armbrust E.V."/>
            <person name="Green B.R."/>
            <person name="Van de Peer Y."/>
            <person name="Grigoriev I.V."/>
        </authorList>
    </citation>
    <scope>NUCLEOTIDE SEQUENCE [LARGE SCALE GENOMIC DNA]</scope>
    <source>
        <strain evidence="1 2">CCAP 1055/1</strain>
    </source>
</reference>
<name>B7G280_PHATC</name>
<dbReference type="KEGG" id="pti:PHATRDRAFT_47032"/>
<organism evidence="1 2">
    <name type="scientific">Phaeodactylum tricornutum (strain CCAP 1055/1)</name>
    <dbReference type="NCBI Taxonomy" id="556484"/>
    <lineage>
        <taxon>Eukaryota</taxon>
        <taxon>Sar</taxon>
        <taxon>Stramenopiles</taxon>
        <taxon>Ochrophyta</taxon>
        <taxon>Bacillariophyta</taxon>
        <taxon>Bacillariophyceae</taxon>
        <taxon>Bacillariophycidae</taxon>
        <taxon>Naviculales</taxon>
        <taxon>Phaeodactylaceae</taxon>
        <taxon>Phaeodactylum</taxon>
    </lineage>
</organism>
<dbReference type="InterPro" id="IPR021067">
    <property type="entry name" value="Glycosyltransferase"/>
</dbReference>
<dbReference type="STRING" id="556484.B7G280"/>
<gene>
    <name evidence="1" type="ORF">PHATRDRAFT_47032</name>
</gene>
<dbReference type="AlphaFoldDB" id="B7G280"/>
<dbReference type="Proteomes" id="UP000000759">
    <property type="component" value="Chromosome 12"/>
</dbReference>
<evidence type="ECO:0000313" key="2">
    <source>
        <dbReference type="Proteomes" id="UP000000759"/>
    </source>
</evidence>
<dbReference type="HOGENOM" id="CLU_493891_0_0_1"/>